<protein>
    <submittedName>
        <fullName evidence="1">Uncharacterized protein</fullName>
    </submittedName>
</protein>
<evidence type="ECO:0000313" key="1">
    <source>
        <dbReference type="EMBL" id="MFL1732969.1"/>
    </source>
</evidence>
<gene>
    <name evidence="1" type="ORF">ACJHVH_08245</name>
</gene>
<sequence>MFKDTELLAFYKSVDFNEPLTITALPVSLQSTFQEMIVIDNPITVATILPLIFLFSENPQCNSMIPNYKNGKDRDCYSMYIDYAVDNNIKSKYLYDFYKQLELHKDNQEITDVIKFLDKVIADKRLNYLVFDFMCYE</sequence>
<accession>A0ABW8U7J9</accession>
<dbReference type="EMBL" id="JBJJXE010000016">
    <property type="protein sequence ID" value="MFL1732969.1"/>
    <property type="molecule type" value="Genomic_DNA"/>
</dbReference>
<dbReference type="RefSeq" id="WP_407069479.1">
    <property type="nucleotide sequence ID" value="NZ_JBJJXE010000016.1"/>
</dbReference>
<reference evidence="1 2" key="1">
    <citation type="submission" date="2024-11" db="EMBL/GenBank/DDBJ databases">
        <title>First Report of Moraxella oculi in Brazil in an Infectious Bovine Keratoconjunctivitis Outbreak.</title>
        <authorList>
            <person name="Carvalho C.V."/>
            <person name="Domingues R."/>
            <person name="Coutinho C."/>
            <person name="Honorio N.T.B.S."/>
            <person name="Faza D.R.L.R."/>
            <person name="Carvalho W.A."/>
            <person name="Machado A.B.F."/>
            <person name="Martins M.F."/>
            <person name="Gaspar E.B."/>
        </authorList>
    </citation>
    <scope>NUCLEOTIDE SEQUENCE [LARGE SCALE GENOMIC DNA]</scope>
    <source>
        <strain evidence="1 2">2117LE</strain>
    </source>
</reference>
<organism evidence="1 2">
    <name type="scientific">Moraxella oculi</name>
    <dbReference type="NCBI Taxonomy" id="2940516"/>
    <lineage>
        <taxon>Bacteria</taxon>
        <taxon>Pseudomonadati</taxon>
        <taxon>Pseudomonadota</taxon>
        <taxon>Gammaproteobacteria</taxon>
        <taxon>Moraxellales</taxon>
        <taxon>Moraxellaceae</taxon>
        <taxon>Moraxella</taxon>
    </lineage>
</organism>
<keyword evidence="2" id="KW-1185">Reference proteome</keyword>
<comment type="caution">
    <text evidence="1">The sequence shown here is derived from an EMBL/GenBank/DDBJ whole genome shotgun (WGS) entry which is preliminary data.</text>
</comment>
<proteinExistence type="predicted"/>
<name>A0ABW8U7J9_9GAMM</name>
<dbReference type="Proteomes" id="UP001624684">
    <property type="component" value="Unassembled WGS sequence"/>
</dbReference>
<evidence type="ECO:0000313" key="2">
    <source>
        <dbReference type="Proteomes" id="UP001624684"/>
    </source>
</evidence>